<dbReference type="EMBL" id="SGVY01000133">
    <property type="protein sequence ID" value="TFH67625.1"/>
    <property type="molecule type" value="Genomic_DNA"/>
</dbReference>
<feature type="domain" description="Tyr recombinase" evidence="6">
    <location>
        <begin position="141"/>
        <end position="260"/>
    </location>
</feature>
<organism evidence="8 9">
    <name type="scientific">Segatella hominis</name>
    <dbReference type="NCBI Taxonomy" id="2518605"/>
    <lineage>
        <taxon>Bacteria</taxon>
        <taxon>Pseudomonadati</taxon>
        <taxon>Bacteroidota</taxon>
        <taxon>Bacteroidia</taxon>
        <taxon>Bacteroidales</taxon>
        <taxon>Prevotellaceae</taxon>
        <taxon>Segatella</taxon>
    </lineage>
</organism>
<dbReference type="AlphaFoldDB" id="A0A4Y8UFN5"/>
<dbReference type="PROSITE" id="PS51900">
    <property type="entry name" value="CB"/>
    <property type="match status" value="1"/>
</dbReference>
<evidence type="ECO:0000256" key="5">
    <source>
        <dbReference type="PROSITE-ProRule" id="PRU01248"/>
    </source>
</evidence>
<keyword evidence="9" id="KW-1185">Reference proteome</keyword>
<evidence type="ECO:0000313" key="8">
    <source>
        <dbReference type="EMBL" id="TFH67625.1"/>
    </source>
</evidence>
<evidence type="ECO:0000313" key="9">
    <source>
        <dbReference type="Proteomes" id="UP000297872"/>
    </source>
</evidence>
<evidence type="ECO:0000256" key="4">
    <source>
        <dbReference type="ARBA" id="ARBA00023172"/>
    </source>
</evidence>
<evidence type="ECO:0000256" key="1">
    <source>
        <dbReference type="ARBA" id="ARBA00008857"/>
    </source>
</evidence>
<reference evidence="8 9" key="1">
    <citation type="submission" date="2019-02" db="EMBL/GenBank/DDBJ databases">
        <title>Draft Genome Sequence of the Prevotella sp. BCRC 81118, Isolated from Human Feces.</title>
        <authorList>
            <person name="Huang C.-H."/>
        </authorList>
    </citation>
    <scope>NUCLEOTIDE SEQUENCE [LARGE SCALE GENOMIC DNA]</scope>
    <source>
        <strain evidence="8 9">BCRC 81118</strain>
    </source>
</reference>
<dbReference type="PROSITE" id="PS51898">
    <property type="entry name" value="TYR_RECOMBINASE"/>
    <property type="match status" value="1"/>
</dbReference>
<dbReference type="InterPro" id="IPR002104">
    <property type="entry name" value="Integrase_catalytic"/>
</dbReference>
<evidence type="ECO:0000256" key="2">
    <source>
        <dbReference type="ARBA" id="ARBA00022908"/>
    </source>
</evidence>
<keyword evidence="2" id="KW-0229">DNA integration</keyword>
<dbReference type="Gene3D" id="1.10.443.10">
    <property type="entry name" value="Intergrase catalytic core"/>
    <property type="match status" value="1"/>
</dbReference>
<dbReference type="PANTHER" id="PTHR30349:SF41">
    <property type="entry name" value="INTEGRASE_RECOMBINASE PROTEIN MJ0367-RELATED"/>
    <property type="match status" value="1"/>
</dbReference>
<dbReference type="InterPro" id="IPR011010">
    <property type="entry name" value="DNA_brk_join_enz"/>
</dbReference>
<sequence>MRAVLTENQLGLLTDVTRKALSECEITPKATEEEQRNKENAELLGAFISSKKVEGCSDKTIHYYKSSIEKLIVAVKKNVCDITTNDIRCYLAEQQEQRGLSKVTTDNLRRIYSSFFSWLEDEDYITKSPVRRIHKVRTDALVKEVLTDENIEVLRDSCQELRDVAMIDLLLSTGMRVGELVKINREDIDFQERQCVVFGKGNKEREVYFNARTKIHLKKYLEQRTDSNPALFVSLKEPHTRLTISGVEVRLRQLGKNVNP</sequence>
<proteinExistence type="inferred from homology"/>
<name>A0A4Y8UFN5_9BACT</name>
<dbReference type="PANTHER" id="PTHR30349">
    <property type="entry name" value="PHAGE INTEGRASE-RELATED"/>
    <property type="match status" value="1"/>
</dbReference>
<keyword evidence="4" id="KW-0233">DNA recombination</keyword>
<dbReference type="Proteomes" id="UP000297872">
    <property type="component" value="Unassembled WGS sequence"/>
</dbReference>
<dbReference type="OrthoDB" id="1098628at2"/>
<dbReference type="GO" id="GO:0003677">
    <property type="term" value="F:DNA binding"/>
    <property type="evidence" value="ECO:0007669"/>
    <property type="project" value="UniProtKB-UniRule"/>
</dbReference>
<dbReference type="InterPro" id="IPR050090">
    <property type="entry name" value="Tyrosine_recombinase_XerCD"/>
</dbReference>
<dbReference type="InterPro" id="IPR004107">
    <property type="entry name" value="Integrase_SAM-like_N"/>
</dbReference>
<comment type="similarity">
    <text evidence="1">Belongs to the 'phage' integrase family.</text>
</comment>
<accession>A0A4Y8UFN5</accession>
<dbReference type="Pfam" id="PF00589">
    <property type="entry name" value="Phage_integrase"/>
    <property type="match status" value="1"/>
</dbReference>
<feature type="domain" description="Core-binding (CB)" evidence="7">
    <location>
        <begin position="38"/>
        <end position="120"/>
    </location>
</feature>
<protein>
    <submittedName>
        <fullName evidence="8">Integrase</fullName>
    </submittedName>
</protein>
<evidence type="ECO:0000259" key="7">
    <source>
        <dbReference type="PROSITE" id="PS51900"/>
    </source>
</evidence>
<dbReference type="Pfam" id="PF13495">
    <property type="entry name" value="Phage_int_SAM_4"/>
    <property type="match status" value="1"/>
</dbReference>
<dbReference type="GO" id="GO:0015074">
    <property type="term" value="P:DNA integration"/>
    <property type="evidence" value="ECO:0007669"/>
    <property type="project" value="UniProtKB-KW"/>
</dbReference>
<keyword evidence="3 5" id="KW-0238">DNA-binding</keyword>
<dbReference type="GO" id="GO:0006310">
    <property type="term" value="P:DNA recombination"/>
    <property type="evidence" value="ECO:0007669"/>
    <property type="project" value="UniProtKB-KW"/>
</dbReference>
<dbReference type="InterPro" id="IPR010998">
    <property type="entry name" value="Integrase_recombinase_N"/>
</dbReference>
<dbReference type="Gene3D" id="1.10.150.130">
    <property type="match status" value="1"/>
</dbReference>
<evidence type="ECO:0000256" key="3">
    <source>
        <dbReference type="ARBA" id="ARBA00023125"/>
    </source>
</evidence>
<evidence type="ECO:0000259" key="6">
    <source>
        <dbReference type="PROSITE" id="PS51898"/>
    </source>
</evidence>
<dbReference type="SUPFAM" id="SSF56349">
    <property type="entry name" value="DNA breaking-rejoining enzymes"/>
    <property type="match status" value="1"/>
</dbReference>
<gene>
    <name evidence="8" type="ORF">EXN75_17450</name>
</gene>
<dbReference type="InterPro" id="IPR044068">
    <property type="entry name" value="CB"/>
</dbReference>
<comment type="caution">
    <text evidence="8">The sequence shown here is derived from an EMBL/GenBank/DDBJ whole genome shotgun (WGS) entry which is preliminary data.</text>
</comment>
<dbReference type="InterPro" id="IPR013762">
    <property type="entry name" value="Integrase-like_cat_sf"/>
</dbReference>